<sequence>MKWQEAAVCPVFDLYGLNNFCTSFVKFIEFEDALEQEKKELQIQVEHLEFQTRQLELKAKNYADQISRLEERESEMKKEYNALHQRHTEMIQTYVEHIERSKMQPVGGNNQTEGSLPGRSRKERPNSLNVFPLTDGMVRGHIGAKIIPKLDHWHLSDISQLQSNSSYKVLQTIMEQELLTLTLSIASHVFIQMETSLRP</sequence>
<evidence type="ECO:0000256" key="1">
    <source>
        <dbReference type="SAM" id="Coils"/>
    </source>
</evidence>
<name>A0A0Q3QJM6_AMAAE</name>
<proteinExistence type="predicted"/>
<protein>
    <submittedName>
        <fullName evidence="3">C-Jun-amino-terminal kinase-interacting protein 3-like protein</fullName>
    </submittedName>
</protein>
<evidence type="ECO:0000313" key="4">
    <source>
        <dbReference type="Proteomes" id="UP000051836"/>
    </source>
</evidence>
<dbReference type="EMBL" id="LMAW01003202">
    <property type="protein sequence ID" value="KQK73417.1"/>
    <property type="molecule type" value="Genomic_DNA"/>
</dbReference>
<reference evidence="3 4" key="1">
    <citation type="submission" date="2015-10" db="EMBL/GenBank/DDBJ databases">
        <authorList>
            <person name="Gilbert D.G."/>
        </authorList>
    </citation>
    <scope>NUCLEOTIDE SEQUENCE [LARGE SCALE GENOMIC DNA]</scope>
    <source>
        <strain evidence="3">FVVF132</strain>
    </source>
</reference>
<comment type="caution">
    <text evidence="3">The sequence shown here is derived from an EMBL/GenBank/DDBJ whole genome shotgun (WGS) entry which is preliminary data.</text>
</comment>
<dbReference type="Proteomes" id="UP000051836">
    <property type="component" value="Unassembled WGS sequence"/>
</dbReference>
<feature type="region of interest" description="Disordered" evidence="2">
    <location>
        <begin position="102"/>
        <end position="129"/>
    </location>
</feature>
<keyword evidence="3" id="KW-0418">Kinase</keyword>
<evidence type="ECO:0000256" key="2">
    <source>
        <dbReference type="SAM" id="MobiDB-lite"/>
    </source>
</evidence>
<organism evidence="3 4">
    <name type="scientific">Amazona aestiva</name>
    <name type="common">Blue-fronted Amazon parrot</name>
    <dbReference type="NCBI Taxonomy" id="12930"/>
    <lineage>
        <taxon>Eukaryota</taxon>
        <taxon>Metazoa</taxon>
        <taxon>Chordata</taxon>
        <taxon>Craniata</taxon>
        <taxon>Vertebrata</taxon>
        <taxon>Euteleostomi</taxon>
        <taxon>Archelosauria</taxon>
        <taxon>Archosauria</taxon>
        <taxon>Dinosauria</taxon>
        <taxon>Saurischia</taxon>
        <taxon>Theropoda</taxon>
        <taxon>Coelurosauria</taxon>
        <taxon>Aves</taxon>
        <taxon>Neognathae</taxon>
        <taxon>Neoaves</taxon>
        <taxon>Telluraves</taxon>
        <taxon>Australaves</taxon>
        <taxon>Psittaciformes</taxon>
        <taxon>Psittacidae</taxon>
        <taxon>Amazona</taxon>
    </lineage>
</organism>
<dbReference type="STRING" id="12930.A0A0Q3QJM6"/>
<feature type="coiled-coil region" evidence="1">
    <location>
        <begin position="31"/>
        <end position="86"/>
    </location>
</feature>
<dbReference type="OrthoDB" id="10256043at2759"/>
<dbReference type="GO" id="GO:0030159">
    <property type="term" value="F:signaling receptor complex adaptor activity"/>
    <property type="evidence" value="ECO:0007669"/>
    <property type="project" value="TreeGrafter"/>
</dbReference>
<dbReference type="GO" id="GO:0005078">
    <property type="term" value="F:MAP-kinase scaffold activity"/>
    <property type="evidence" value="ECO:0007669"/>
    <property type="project" value="InterPro"/>
</dbReference>
<keyword evidence="4" id="KW-1185">Reference proteome</keyword>
<dbReference type="GO" id="GO:0008432">
    <property type="term" value="F:JUN kinase binding"/>
    <property type="evidence" value="ECO:0007669"/>
    <property type="project" value="TreeGrafter"/>
</dbReference>
<evidence type="ECO:0000313" key="3">
    <source>
        <dbReference type="EMBL" id="KQK73417.1"/>
    </source>
</evidence>
<dbReference type="GO" id="GO:0016192">
    <property type="term" value="P:vesicle-mediated transport"/>
    <property type="evidence" value="ECO:0007669"/>
    <property type="project" value="TreeGrafter"/>
</dbReference>
<dbReference type="GO" id="GO:0016301">
    <property type="term" value="F:kinase activity"/>
    <property type="evidence" value="ECO:0007669"/>
    <property type="project" value="UniProtKB-KW"/>
</dbReference>
<keyword evidence="3" id="KW-0808">Transferase</keyword>
<dbReference type="GO" id="GO:0019894">
    <property type="term" value="F:kinesin binding"/>
    <property type="evidence" value="ECO:0007669"/>
    <property type="project" value="TreeGrafter"/>
</dbReference>
<dbReference type="InterPro" id="IPR039911">
    <property type="entry name" value="JIP3/JIP4"/>
</dbReference>
<dbReference type="AlphaFoldDB" id="A0A0Q3QJM6"/>
<dbReference type="PANTHER" id="PTHR13886:SF3">
    <property type="entry name" value="C-JUN-AMINO-TERMINAL KINASE-INTERACTING PROTEIN 3"/>
    <property type="match status" value="1"/>
</dbReference>
<dbReference type="PANTHER" id="PTHR13886">
    <property type="entry name" value="JNK/SAPK-ASSOCIATED PROTEIN"/>
    <property type="match status" value="1"/>
</dbReference>
<accession>A0A0Q3QJM6</accession>
<gene>
    <name evidence="3" type="ORF">AAES_167029</name>
</gene>
<keyword evidence="1" id="KW-0175">Coiled coil</keyword>
<dbReference type="GO" id="GO:0005737">
    <property type="term" value="C:cytoplasm"/>
    <property type="evidence" value="ECO:0007669"/>
    <property type="project" value="TreeGrafter"/>
</dbReference>